<name>A0A915IAX1_ROMCU</name>
<keyword evidence="1" id="KW-1185">Reference proteome</keyword>
<accession>A0A915IAX1</accession>
<dbReference type="Proteomes" id="UP000887565">
    <property type="component" value="Unplaced"/>
</dbReference>
<sequence>MVRPDVHHAARLAHTTTTITKATIFEPFTWLGYSTVGIFLTFVVPKRVIAKLPTVNWTSFGEVSSKAAIVMCVEYPDIWTDILKNGYPDIFTVRKEAKTPPDFGCSWA</sequence>
<evidence type="ECO:0000313" key="2">
    <source>
        <dbReference type="WBParaSite" id="nRc.2.0.1.t10411-RA"/>
    </source>
</evidence>
<organism evidence="1 2">
    <name type="scientific">Romanomermis culicivorax</name>
    <name type="common">Nematode worm</name>
    <dbReference type="NCBI Taxonomy" id="13658"/>
    <lineage>
        <taxon>Eukaryota</taxon>
        <taxon>Metazoa</taxon>
        <taxon>Ecdysozoa</taxon>
        <taxon>Nematoda</taxon>
        <taxon>Enoplea</taxon>
        <taxon>Dorylaimia</taxon>
        <taxon>Mermithida</taxon>
        <taxon>Mermithoidea</taxon>
        <taxon>Mermithidae</taxon>
        <taxon>Romanomermis</taxon>
    </lineage>
</organism>
<evidence type="ECO:0000313" key="1">
    <source>
        <dbReference type="Proteomes" id="UP000887565"/>
    </source>
</evidence>
<proteinExistence type="predicted"/>
<reference evidence="2" key="1">
    <citation type="submission" date="2022-11" db="UniProtKB">
        <authorList>
            <consortium name="WormBaseParasite"/>
        </authorList>
    </citation>
    <scope>IDENTIFICATION</scope>
</reference>
<dbReference type="WBParaSite" id="nRc.2.0.1.t10411-RA">
    <property type="protein sequence ID" value="nRc.2.0.1.t10411-RA"/>
    <property type="gene ID" value="nRc.2.0.1.g10411"/>
</dbReference>
<protein>
    <submittedName>
        <fullName evidence="2">Uncharacterized protein</fullName>
    </submittedName>
</protein>
<dbReference type="AlphaFoldDB" id="A0A915IAX1"/>